<reference evidence="12 13" key="1">
    <citation type="submission" date="2024-10" db="EMBL/GenBank/DDBJ databases">
        <title>The Natural Products Discovery Center: Release of the First 8490 Sequenced Strains for Exploring Actinobacteria Biosynthetic Diversity.</title>
        <authorList>
            <person name="Kalkreuter E."/>
            <person name="Kautsar S.A."/>
            <person name="Yang D."/>
            <person name="Bader C.D."/>
            <person name="Teijaro C.N."/>
            <person name="Fluegel L."/>
            <person name="Davis C.M."/>
            <person name="Simpson J.R."/>
            <person name="Lauterbach L."/>
            <person name="Steele A.D."/>
            <person name="Gui C."/>
            <person name="Meng S."/>
            <person name="Li G."/>
            <person name="Viehrig K."/>
            <person name="Ye F."/>
            <person name="Su P."/>
            <person name="Kiefer A.F."/>
            <person name="Nichols A."/>
            <person name="Cepeda A.J."/>
            <person name="Yan W."/>
            <person name="Fan B."/>
            <person name="Jiang Y."/>
            <person name="Adhikari A."/>
            <person name="Zheng C.-J."/>
            <person name="Schuster L."/>
            <person name="Cowan T.M."/>
            <person name="Smanski M.J."/>
            <person name="Chevrette M.G."/>
            <person name="De Carvalho L.P.S."/>
            <person name="Shen B."/>
        </authorList>
    </citation>
    <scope>NUCLEOTIDE SEQUENCE [LARGE SCALE GENOMIC DNA]</scope>
    <source>
        <strain evidence="12 13">NPDC017990</strain>
    </source>
</reference>
<comment type="caution">
    <text evidence="12">The sequence shown here is derived from an EMBL/GenBank/DDBJ whole genome shotgun (WGS) entry which is preliminary data.</text>
</comment>
<proteinExistence type="inferred from homology"/>
<dbReference type="InterPro" id="IPR054712">
    <property type="entry name" value="Cas3-like_dom"/>
</dbReference>
<feature type="domain" description="HD Cas3-type" evidence="9">
    <location>
        <begin position="2"/>
        <end position="91"/>
    </location>
</feature>
<evidence type="ECO:0000313" key="12">
    <source>
        <dbReference type="EMBL" id="MFH8551463.1"/>
    </source>
</evidence>
<accession>A0ABW7R3E3</accession>
<gene>
    <name evidence="12" type="ORF">ACH4F9_41415</name>
</gene>
<dbReference type="EMBL" id="JBIRGQ010000012">
    <property type="protein sequence ID" value="MFH8551463.1"/>
    <property type="molecule type" value="Genomic_DNA"/>
</dbReference>
<keyword evidence="7" id="KW-0067">ATP-binding</keyword>
<sequence length="817" mass="88449">MEWTWPLVAGHHGFFPLASGIKPPAPARGQAEGRRQWSHVQRALLRQVGALLGLDPVAQLVPAEVPSRAQQLHLAGLVMMADQMASGRTYFPGIDDPAKVTLAGARARADRSWTALGMRRGWQNLPVPRDEDFRRRHQEPPRPVQELAAEAARTMPAPGMLIIEAPMGEGKTRAGFMAAEILAARFGFDGVFVGMPRWSVADPMFREVANWVEATQEGLGAQVALLHLWHNFAPEWTALDHATQQQQAAALGACGEEPEVGRPEGAGDQSPSDFFFGTGRALLCPFVVSSVDELLYAAARSNWASVRMAGLLGKVVILDEVHATDVHGAQFLQETLRWLGQARVPVVLLTATLTAPQRQELTDAYAAGITGREDYAGAASPEPEGCARVTALCAPGDGEKASPTSSVRACASFRPDQSYTVEILPEDGSGPATDTAAGSALGAWLAEELADGGCALVVRDTRARAQGLYQLLRERLGPQDVVLLHEHMTARDRALRTARCLRALSARDDGNRPRRLVVVATQVAQESFDVDVDLLVTDLAPIDLLVQRAGRLHRTPGRRRPVRMHTPRLVITGMASGAPPDAGAGDPPGVPGLRYECEQQYGRYPLLIAAHLVREAACGRGEPWVLPRRIPDLVAAGHTEAPDLPRTWHEVAETARRQWWDRRRERTDQARRLLLARRGSGEDGTLAGLHYVAAPVLRGGRGLSALVRGEEPPAEAVVVIGEGRTYRTLTGTLLGEGGHVPASSIDELLTHTLEIPAEYAPLHPQALHPLPAWNKQPRLTTRVALVLDARGHAVLQGRHLRYDTDLGLVDETTADGP</sequence>
<evidence type="ECO:0000256" key="3">
    <source>
        <dbReference type="ARBA" id="ARBA00022723"/>
    </source>
</evidence>
<dbReference type="InterPro" id="IPR041372">
    <property type="entry name" value="Cas3_C"/>
</dbReference>
<dbReference type="Pfam" id="PF18019">
    <property type="entry name" value="Cas3_HD"/>
    <property type="match status" value="1"/>
</dbReference>
<keyword evidence="4" id="KW-0547">Nucleotide-binding</keyword>
<dbReference type="CDD" id="cd17930">
    <property type="entry name" value="DEXHc_cas3"/>
    <property type="match status" value="1"/>
</dbReference>
<evidence type="ECO:0000259" key="11">
    <source>
        <dbReference type="Pfam" id="PF22590"/>
    </source>
</evidence>
<evidence type="ECO:0000313" key="13">
    <source>
        <dbReference type="Proteomes" id="UP001610818"/>
    </source>
</evidence>
<dbReference type="InterPro" id="IPR006483">
    <property type="entry name" value="CRISPR-assoc_Cas3_HD"/>
</dbReference>
<feature type="domain" description="Cas3 C-terminal" evidence="10">
    <location>
        <begin position="710"/>
        <end position="808"/>
    </location>
</feature>
<keyword evidence="8" id="KW-0051">Antiviral defense</keyword>
<protein>
    <submittedName>
        <fullName evidence="12">HD domain-containing protein</fullName>
    </submittedName>
</protein>
<feature type="domain" description="CRISPR-associated nuclease/helicase Cas3" evidence="11">
    <location>
        <begin position="452"/>
        <end position="555"/>
    </location>
</feature>
<dbReference type="Gene3D" id="3.40.50.300">
    <property type="entry name" value="P-loop containing nucleotide triphosphate hydrolases"/>
    <property type="match status" value="2"/>
</dbReference>
<evidence type="ECO:0000259" key="9">
    <source>
        <dbReference type="Pfam" id="PF18019"/>
    </source>
</evidence>
<evidence type="ECO:0000256" key="7">
    <source>
        <dbReference type="ARBA" id="ARBA00022840"/>
    </source>
</evidence>
<keyword evidence="3" id="KW-0479">Metal-binding</keyword>
<comment type="similarity">
    <text evidence="1">In the N-terminal section; belongs to the CRISPR-associated nuclease Cas3-HD family.</text>
</comment>
<dbReference type="InterPro" id="IPR027417">
    <property type="entry name" value="P-loop_NTPase"/>
</dbReference>
<dbReference type="SUPFAM" id="SSF52540">
    <property type="entry name" value="P-loop containing nucleoside triphosphate hydrolases"/>
    <property type="match status" value="1"/>
</dbReference>
<comment type="similarity">
    <text evidence="2">In the central section; belongs to the CRISPR-associated helicase Cas3 family.</text>
</comment>
<evidence type="ECO:0000256" key="5">
    <source>
        <dbReference type="ARBA" id="ARBA00022801"/>
    </source>
</evidence>
<evidence type="ECO:0000256" key="4">
    <source>
        <dbReference type="ARBA" id="ARBA00022741"/>
    </source>
</evidence>
<name>A0ABW7R3E3_9ACTN</name>
<organism evidence="12 13">
    <name type="scientific">Streptomyces longisporoflavus</name>
    <dbReference type="NCBI Taxonomy" id="28044"/>
    <lineage>
        <taxon>Bacteria</taxon>
        <taxon>Bacillati</taxon>
        <taxon>Actinomycetota</taxon>
        <taxon>Actinomycetes</taxon>
        <taxon>Kitasatosporales</taxon>
        <taxon>Streptomycetaceae</taxon>
        <taxon>Streptomyces</taxon>
    </lineage>
</organism>
<dbReference type="InterPro" id="IPR038257">
    <property type="entry name" value="CRISPR-assoc_Cas3_HD_sf"/>
</dbReference>
<dbReference type="Gene3D" id="1.10.3210.30">
    <property type="match status" value="1"/>
</dbReference>
<evidence type="ECO:0000256" key="1">
    <source>
        <dbReference type="ARBA" id="ARBA00006847"/>
    </source>
</evidence>
<keyword evidence="6" id="KW-0347">Helicase</keyword>
<dbReference type="Proteomes" id="UP001610818">
    <property type="component" value="Unassembled WGS sequence"/>
</dbReference>
<dbReference type="Pfam" id="PF18395">
    <property type="entry name" value="Cas3_C"/>
    <property type="match status" value="1"/>
</dbReference>
<evidence type="ECO:0000256" key="8">
    <source>
        <dbReference type="ARBA" id="ARBA00023118"/>
    </source>
</evidence>
<dbReference type="Pfam" id="PF22590">
    <property type="entry name" value="Cas3-like_C_2"/>
    <property type="match status" value="1"/>
</dbReference>
<keyword evidence="13" id="KW-1185">Reference proteome</keyword>
<dbReference type="RefSeq" id="WP_397718401.1">
    <property type="nucleotide sequence ID" value="NZ_JBIRGN010000012.1"/>
</dbReference>
<keyword evidence="5" id="KW-0378">Hydrolase</keyword>
<evidence type="ECO:0000259" key="10">
    <source>
        <dbReference type="Pfam" id="PF18395"/>
    </source>
</evidence>
<evidence type="ECO:0000256" key="2">
    <source>
        <dbReference type="ARBA" id="ARBA00009046"/>
    </source>
</evidence>
<evidence type="ECO:0000256" key="6">
    <source>
        <dbReference type="ARBA" id="ARBA00022806"/>
    </source>
</evidence>